<feature type="compositionally biased region" description="Basic and acidic residues" evidence="2">
    <location>
        <begin position="47"/>
        <end position="71"/>
    </location>
</feature>
<protein>
    <submittedName>
        <fullName evidence="3">Uncharacterized protein</fullName>
    </submittedName>
</protein>
<gene>
    <name evidence="3" type="ORF">ACFSUB_08345</name>
</gene>
<keyword evidence="1" id="KW-0175">Coiled coil</keyword>
<evidence type="ECO:0000256" key="2">
    <source>
        <dbReference type="SAM" id="MobiDB-lite"/>
    </source>
</evidence>
<dbReference type="EMBL" id="JBHUML010000002">
    <property type="protein sequence ID" value="MFD2705475.1"/>
    <property type="molecule type" value="Genomic_DNA"/>
</dbReference>
<dbReference type="Proteomes" id="UP001597520">
    <property type="component" value="Unassembled WGS sequence"/>
</dbReference>
<name>A0ABW5T0F6_9BACI</name>
<organism evidence="3 4">
    <name type="scientific">Salibacterium lacus</name>
    <dbReference type="NCBI Taxonomy" id="1898109"/>
    <lineage>
        <taxon>Bacteria</taxon>
        <taxon>Bacillati</taxon>
        <taxon>Bacillota</taxon>
        <taxon>Bacilli</taxon>
        <taxon>Bacillales</taxon>
        <taxon>Bacillaceae</taxon>
    </lineage>
</organism>
<evidence type="ECO:0000313" key="4">
    <source>
        <dbReference type="Proteomes" id="UP001597520"/>
    </source>
</evidence>
<feature type="region of interest" description="Disordered" evidence="2">
    <location>
        <begin position="36"/>
        <end position="71"/>
    </location>
</feature>
<keyword evidence="4" id="KW-1185">Reference proteome</keyword>
<reference evidence="4" key="1">
    <citation type="journal article" date="2019" name="Int. J. Syst. Evol. Microbiol.">
        <title>The Global Catalogue of Microorganisms (GCM) 10K type strain sequencing project: providing services to taxonomists for standard genome sequencing and annotation.</title>
        <authorList>
            <consortium name="The Broad Institute Genomics Platform"/>
            <consortium name="The Broad Institute Genome Sequencing Center for Infectious Disease"/>
            <person name="Wu L."/>
            <person name="Ma J."/>
        </authorList>
    </citation>
    <scope>NUCLEOTIDE SEQUENCE [LARGE SCALE GENOMIC DNA]</scope>
    <source>
        <strain evidence="4">KCTC 33792</strain>
    </source>
</reference>
<accession>A0ABW5T0F6</accession>
<comment type="caution">
    <text evidence="3">The sequence shown here is derived from an EMBL/GenBank/DDBJ whole genome shotgun (WGS) entry which is preliminary data.</text>
</comment>
<evidence type="ECO:0000256" key="1">
    <source>
        <dbReference type="SAM" id="Coils"/>
    </source>
</evidence>
<dbReference type="RefSeq" id="WP_380712717.1">
    <property type="nucleotide sequence ID" value="NZ_JBHUML010000002.1"/>
</dbReference>
<proteinExistence type="predicted"/>
<feature type="coiled-coil region" evidence="1">
    <location>
        <begin position="126"/>
        <end position="153"/>
    </location>
</feature>
<sequence>MKISEYSDAISQGFTDEQIAKAAGMSEDELYDWKVGHGLIETPKPAPKKEKKEAEPVPENKEKPKLDKELYDKERAANKTNKQIAEEYGITTATLYARKREWTESDESDPEQLKEKFVAKSNKVMLDEVHEELKKVKAQRDDWQWKYGEAEAELQNNALEPVAPCLEEQWKDKYEQAKYECELAQGNRDHWRKLAEQWESHYQETKQVLREFQDAQQAAAEYAEPLKMETITAGPNQAKKHASQLALLLHEAYQEQQS</sequence>
<evidence type="ECO:0000313" key="3">
    <source>
        <dbReference type="EMBL" id="MFD2705475.1"/>
    </source>
</evidence>